<comment type="caution">
    <text evidence="2">The sequence shown here is derived from an EMBL/GenBank/DDBJ whole genome shotgun (WGS) entry which is preliminary data.</text>
</comment>
<feature type="region of interest" description="Disordered" evidence="1">
    <location>
        <begin position="264"/>
        <end position="296"/>
    </location>
</feature>
<feature type="compositionally biased region" description="Low complexity" evidence="1">
    <location>
        <begin position="194"/>
        <end position="213"/>
    </location>
</feature>
<dbReference type="EMBL" id="VAJM01000001">
    <property type="protein sequence ID" value="TLM96850.1"/>
    <property type="molecule type" value="Genomic_DNA"/>
</dbReference>
<feature type="region of interest" description="Disordered" evidence="1">
    <location>
        <begin position="193"/>
        <end position="213"/>
    </location>
</feature>
<keyword evidence="3" id="KW-1185">Reference proteome</keyword>
<name>A0A5R8WWE4_9BACT</name>
<sequence length="296" mass="33272">MPYRYRLGFWSLLLVLLVVPSMLRAQTEKTTAQNKQLYDRAVDEMNFRTMEAVYDKAFTRRKFPVTLRTAKARREFDDFAGRDDLKTLFRNYNGVAERFKNRFGKGRTDLVEFEKQLNGILIDSNFEFFIRGLPRDERAGLIHGLQRYIKQASAQFNASEDPAPEELLVDAANVPPADVDANAEAPLTKPLEDAAPTAEAEAEAAASTESATARTRALGDYGAPRHDWLDYTTLLCAVTSLALLLYLTMSVIPGMRAQLNSLTVEPEPFEEDEEAPAPAKRPAAVLPEDRYEDDEA</sequence>
<evidence type="ECO:0000256" key="1">
    <source>
        <dbReference type="SAM" id="MobiDB-lite"/>
    </source>
</evidence>
<protein>
    <submittedName>
        <fullName evidence="2">Uncharacterized protein</fullName>
    </submittedName>
</protein>
<dbReference type="AlphaFoldDB" id="A0A5R8WWE4"/>
<dbReference type="RefSeq" id="WP_138075098.1">
    <property type="nucleotide sequence ID" value="NZ_VAJM01000001.1"/>
</dbReference>
<organism evidence="2 3">
    <name type="scientific">Hymenobacter jeollabukensis</name>
    <dbReference type="NCBI Taxonomy" id="2025313"/>
    <lineage>
        <taxon>Bacteria</taxon>
        <taxon>Pseudomonadati</taxon>
        <taxon>Bacteroidota</taxon>
        <taxon>Cytophagia</taxon>
        <taxon>Cytophagales</taxon>
        <taxon>Hymenobacteraceae</taxon>
        <taxon>Hymenobacter</taxon>
    </lineage>
</organism>
<accession>A0A5R8WWE4</accession>
<proteinExistence type="predicted"/>
<dbReference type="OrthoDB" id="875725at2"/>
<evidence type="ECO:0000313" key="2">
    <source>
        <dbReference type="EMBL" id="TLM96850.1"/>
    </source>
</evidence>
<gene>
    <name evidence="2" type="ORF">FDY95_02340</name>
</gene>
<dbReference type="Proteomes" id="UP000305517">
    <property type="component" value="Unassembled WGS sequence"/>
</dbReference>
<reference evidence="2 3" key="1">
    <citation type="submission" date="2019-05" db="EMBL/GenBank/DDBJ databases">
        <title>Hymenobacter edaphi sp. nov., isolated from abandoned arsenic-contaminated farmland soil.</title>
        <authorList>
            <person name="Nie L."/>
        </authorList>
    </citation>
    <scope>NUCLEOTIDE SEQUENCE [LARGE SCALE GENOMIC DNA]</scope>
    <source>
        <strain evidence="2 3">1-3-3-8</strain>
    </source>
</reference>
<evidence type="ECO:0000313" key="3">
    <source>
        <dbReference type="Proteomes" id="UP000305517"/>
    </source>
</evidence>